<dbReference type="AlphaFoldDB" id="A0A5R9C2T8"/>
<evidence type="ECO:0000313" key="8">
    <source>
        <dbReference type="Proteomes" id="UP000307201"/>
    </source>
</evidence>
<comment type="caution">
    <text evidence="7">The sequence shown here is derived from an EMBL/GenBank/DDBJ whole genome shotgun (WGS) entry which is preliminary data.</text>
</comment>
<dbReference type="InterPro" id="IPR002295">
    <property type="entry name" value="N4/N6-MTase_EcoPI_Mod-like"/>
</dbReference>
<evidence type="ECO:0000259" key="6">
    <source>
        <dbReference type="Pfam" id="PF01555"/>
    </source>
</evidence>
<evidence type="ECO:0000256" key="3">
    <source>
        <dbReference type="ARBA" id="ARBA00022679"/>
    </source>
</evidence>
<protein>
    <submittedName>
        <fullName evidence="7">Site-specific DNA-methyltransferase</fullName>
    </submittedName>
</protein>
<dbReference type="GO" id="GO:0009307">
    <property type="term" value="P:DNA restriction-modification system"/>
    <property type="evidence" value="ECO:0007669"/>
    <property type="project" value="UniProtKB-KW"/>
</dbReference>
<dbReference type="Gene3D" id="3.40.50.150">
    <property type="entry name" value="Vaccinia Virus protein VP39"/>
    <property type="match status" value="1"/>
</dbReference>
<dbReference type="Proteomes" id="UP000307201">
    <property type="component" value="Unassembled WGS sequence"/>
</dbReference>
<name>A0A5R9C2T8_9LACT</name>
<dbReference type="InterPro" id="IPR002941">
    <property type="entry name" value="DNA_methylase_N4/N6"/>
</dbReference>
<dbReference type="GO" id="GO:0003677">
    <property type="term" value="F:DNA binding"/>
    <property type="evidence" value="ECO:0007669"/>
    <property type="project" value="InterPro"/>
</dbReference>
<keyword evidence="2 7" id="KW-0489">Methyltransferase</keyword>
<keyword evidence="3 7" id="KW-0808">Transferase</keyword>
<dbReference type="PRINTS" id="PR00506">
    <property type="entry name" value="D21N6MTFRASE"/>
</dbReference>
<evidence type="ECO:0000256" key="5">
    <source>
        <dbReference type="ARBA" id="ARBA00022747"/>
    </source>
</evidence>
<feature type="domain" description="DNA methylase N-4/N-6" evidence="6">
    <location>
        <begin position="122"/>
        <end position="449"/>
    </location>
</feature>
<gene>
    <name evidence="7" type="ORF">FEZ48_07890</name>
</gene>
<dbReference type="GO" id="GO:0008170">
    <property type="term" value="F:N-methyltransferase activity"/>
    <property type="evidence" value="ECO:0007669"/>
    <property type="project" value="InterPro"/>
</dbReference>
<dbReference type="OrthoDB" id="9800801at2"/>
<dbReference type="GO" id="GO:0032259">
    <property type="term" value="P:methylation"/>
    <property type="evidence" value="ECO:0007669"/>
    <property type="project" value="UniProtKB-KW"/>
</dbReference>
<evidence type="ECO:0000313" key="7">
    <source>
        <dbReference type="EMBL" id="TLQ07039.1"/>
    </source>
</evidence>
<dbReference type="PROSITE" id="PS00092">
    <property type="entry name" value="N6_MTASE"/>
    <property type="match status" value="1"/>
</dbReference>
<reference evidence="7 8" key="1">
    <citation type="submission" date="2019-05" db="EMBL/GenBank/DDBJ databases">
        <title>The metagenome of a microbial culture collection derived from dairy environment covers the genomic content of the human microbiome.</title>
        <authorList>
            <person name="Roder T."/>
            <person name="Wuthrich D."/>
            <person name="Sattari Z."/>
            <person name="Von Ah U."/>
            <person name="Bar C."/>
            <person name="Ronchi F."/>
            <person name="Macpherson A.J."/>
            <person name="Ganal-Vonarburg S.C."/>
            <person name="Bruggmann R."/>
            <person name="Vergeres G."/>
        </authorList>
    </citation>
    <scope>NUCLEOTIDE SEQUENCE [LARGE SCALE GENOMIC DNA]</scope>
    <source>
        <strain evidence="7 8">FAM 24235</strain>
    </source>
</reference>
<dbReference type="EMBL" id="VBTE01000021">
    <property type="protein sequence ID" value="TLQ07039.1"/>
    <property type="molecule type" value="Genomic_DNA"/>
</dbReference>
<dbReference type="SUPFAM" id="SSF53335">
    <property type="entry name" value="S-adenosyl-L-methionine-dependent methyltransferases"/>
    <property type="match status" value="1"/>
</dbReference>
<comment type="similarity">
    <text evidence="1">Belongs to the N(4)/N(6)-methyltransferase family.</text>
</comment>
<proteinExistence type="inferred from homology"/>
<sequence length="659" mass="76818">MAKNEESIKPLEFEEKSKANERLKTLEYLQNLVENAQSERRMEDVKNLNEIKRLINNKKYGLVWEEHNEDVEELMKKNIPLFKENKEKMFVDVPEDKSFNFLLEGDNLHSLHLLEKTHKSQIDAIYIDPPYNTGAKTWRYNNTYVDSQDTFKHSKWISFMNSRLKIAKDLLRDKGIIVVTIDDYEIENLTLLMNEIFGEENHLGTVIIKSNPQGRSSVTGFQVSHEYALFYGRKNSKIGRIKRNNAQKSRYKEQDEFGSPFEWRNFRAQYSTESPTMVYPIYVKKDLSDFRIPKLEWNDKKKEYIVLEEPMEGESVTWPIDAEGRMRTWKWSIDTVNKSKDTEMGVRLDRQKKPAVYYKGRMINEDMLPFTFWDAPEYSASTFGANLLADIIGKGKFNYPKSLHAVEDALRVATGNNKDALILDFFAGSGTTGHAVMTLNKEDNGDRRFILATNNENNIAEEVTYERLRNISKGVAGKTKHEEVVFEKKINLSQLKSFTKKPEKLSDLIDMAEVAKSEYQKKNSDKEKVTSKTQFKDGILKVVGSYYSEHKFEPLPMNLKYYKTDYIEKNNEALEFELLNNVRTLVELQNGVDLDSSTIDIILELYEVDEKNFESVNTIYIRRQVRVVLTPEQEKKLSSIKLIDIPESFFAREMKELGL</sequence>
<organism evidence="7 8">
    <name type="scientific">Marinilactibacillus psychrotolerans</name>
    <dbReference type="NCBI Taxonomy" id="191770"/>
    <lineage>
        <taxon>Bacteria</taxon>
        <taxon>Bacillati</taxon>
        <taxon>Bacillota</taxon>
        <taxon>Bacilli</taxon>
        <taxon>Lactobacillales</taxon>
        <taxon>Carnobacteriaceae</taxon>
        <taxon>Marinilactibacillus</taxon>
    </lineage>
</organism>
<dbReference type="Pfam" id="PF01555">
    <property type="entry name" value="N6_N4_Mtase"/>
    <property type="match status" value="1"/>
</dbReference>
<keyword evidence="5" id="KW-0680">Restriction system</keyword>
<keyword evidence="4" id="KW-0949">S-adenosyl-L-methionine</keyword>
<dbReference type="InterPro" id="IPR002052">
    <property type="entry name" value="DNA_methylase_N6_adenine_CS"/>
</dbReference>
<evidence type="ECO:0000256" key="1">
    <source>
        <dbReference type="ARBA" id="ARBA00006594"/>
    </source>
</evidence>
<accession>A0A5R9C2T8</accession>
<dbReference type="InterPro" id="IPR029063">
    <property type="entry name" value="SAM-dependent_MTases_sf"/>
</dbReference>
<evidence type="ECO:0000256" key="4">
    <source>
        <dbReference type="ARBA" id="ARBA00022691"/>
    </source>
</evidence>
<evidence type="ECO:0000256" key="2">
    <source>
        <dbReference type="ARBA" id="ARBA00022603"/>
    </source>
</evidence>
<dbReference type="RefSeq" id="WP_138472059.1">
    <property type="nucleotide sequence ID" value="NZ_VBTE01000021.1"/>
</dbReference>